<dbReference type="InterPro" id="IPR039420">
    <property type="entry name" value="WalR-like"/>
</dbReference>
<dbReference type="PANTHER" id="PTHR43214:SF24">
    <property type="entry name" value="TRANSCRIPTIONAL REGULATORY PROTEIN NARL-RELATED"/>
    <property type="match status" value="1"/>
</dbReference>
<dbReference type="Gene3D" id="3.40.50.2300">
    <property type="match status" value="1"/>
</dbReference>
<dbReference type="PROSITE" id="PS00622">
    <property type="entry name" value="HTH_LUXR_1"/>
    <property type="match status" value="1"/>
</dbReference>
<dbReference type="InterPro" id="IPR011006">
    <property type="entry name" value="CheY-like_superfamily"/>
</dbReference>
<name>A0A1X0DCA2_9MYCO</name>
<dbReference type="CDD" id="cd17535">
    <property type="entry name" value="REC_NarL-like"/>
    <property type="match status" value="1"/>
</dbReference>
<evidence type="ECO:0000256" key="3">
    <source>
        <dbReference type="ARBA" id="ARBA00023125"/>
    </source>
</evidence>
<accession>A0A1X0DCA2</accession>
<dbReference type="SMART" id="SM00421">
    <property type="entry name" value="HTH_LUXR"/>
    <property type="match status" value="1"/>
</dbReference>
<dbReference type="PROSITE" id="PS50110">
    <property type="entry name" value="RESPONSE_REGULATORY"/>
    <property type="match status" value="1"/>
</dbReference>
<keyword evidence="6" id="KW-1185">Reference proteome</keyword>
<dbReference type="SUPFAM" id="SSF52172">
    <property type="entry name" value="CheY-like"/>
    <property type="match status" value="1"/>
</dbReference>
<dbReference type="InterPro" id="IPR001789">
    <property type="entry name" value="Sig_transdc_resp-reg_receiver"/>
</dbReference>
<dbReference type="STRING" id="444597.BST26_12095"/>
<sequence>MSAEKPTAAVADDDALYRAGVVSVLERSGYDVVGQAADPQELLRIVADTGPQVAVVDIRMPPTHTTEGLQAALTIRERWPSTAVLVLSAHLDTEFALQLVSGAGGLGYLLKSRVAAVEDFCEALARLARGSTVLDPAVVAELVNTRRRVDPLAELTQREREVLALIAEGRSNAGIGRALWITESTVEKHVRRVMTKLDLPDGEDDHRRVLAAIAFLSDAVRP</sequence>
<evidence type="ECO:0000256" key="1">
    <source>
        <dbReference type="ARBA" id="ARBA00022553"/>
    </source>
</evidence>
<gene>
    <name evidence="5" type="ORF">BST26_12095</name>
</gene>
<dbReference type="Proteomes" id="UP000192801">
    <property type="component" value="Unassembled WGS sequence"/>
</dbReference>
<keyword evidence="4" id="KW-0804">Transcription</keyword>
<keyword evidence="3 5" id="KW-0238">DNA-binding</keyword>
<proteinExistence type="predicted"/>
<dbReference type="InterPro" id="IPR000792">
    <property type="entry name" value="Tscrpt_reg_LuxR_C"/>
</dbReference>
<keyword evidence="2" id="KW-0805">Transcription regulation</keyword>
<organism evidence="5 6">
    <name type="scientific">Mycolicibacterium insubricum</name>
    <dbReference type="NCBI Taxonomy" id="444597"/>
    <lineage>
        <taxon>Bacteria</taxon>
        <taxon>Bacillati</taxon>
        <taxon>Actinomycetota</taxon>
        <taxon>Actinomycetes</taxon>
        <taxon>Mycobacteriales</taxon>
        <taxon>Mycobacteriaceae</taxon>
        <taxon>Mycolicibacterium</taxon>
    </lineage>
</organism>
<dbReference type="Pfam" id="PF00072">
    <property type="entry name" value="Response_reg"/>
    <property type="match status" value="1"/>
</dbReference>
<evidence type="ECO:0000256" key="4">
    <source>
        <dbReference type="ARBA" id="ARBA00023163"/>
    </source>
</evidence>
<dbReference type="Pfam" id="PF00196">
    <property type="entry name" value="GerE"/>
    <property type="match status" value="1"/>
</dbReference>
<dbReference type="EMBL" id="MVHS01000026">
    <property type="protein sequence ID" value="ORA70023.1"/>
    <property type="molecule type" value="Genomic_DNA"/>
</dbReference>
<dbReference type="AlphaFoldDB" id="A0A1X0DCA2"/>
<dbReference type="PROSITE" id="PS50043">
    <property type="entry name" value="HTH_LUXR_2"/>
    <property type="match status" value="1"/>
</dbReference>
<keyword evidence="1" id="KW-0597">Phosphoprotein</keyword>
<dbReference type="InterPro" id="IPR016032">
    <property type="entry name" value="Sig_transdc_resp-reg_C-effctor"/>
</dbReference>
<dbReference type="GO" id="GO:0003677">
    <property type="term" value="F:DNA binding"/>
    <property type="evidence" value="ECO:0007669"/>
    <property type="project" value="UniProtKB-KW"/>
</dbReference>
<protein>
    <submittedName>
        <fullName evidence="5">DNA-binding response regulator</fullName>
    </submittedName>
</protein>
<comment type="caution">
    <text evidence="5">The sequence shown here is derived from an EMBL/GenBank/DDBJ whole genome shotgun (WGS) entry which is preliminary data.</text>
</comment>
<dbReference type="PANTHER" id="PTHR43214">
    <property type="entry name" value="TWO-COMPONENT RESPONSE REGULATOR"/>
    <property type="match status" value="1"/>
</dbReference>
<dbReference type="SMART" id="SM00448">
    <property type="entry name" value="REC"/>
    <property type="match status" value="1"/>
</dbReference>
<evidence type="ECO:0000313" key="5">
    <source>
        <dbReference type="EMBL" id="ORA70023.1"/>
    </source>
</evidence>
<dbReference type="GO" id="GO:0006355">
    <property type="term" value="P:regulation of DNA-templated transcription"/>
    <property type="evidence" value="ECO:0007669"/>
    <property type="project" value="InterPro"/>
</dbReference>
<dbReference type="InterPro" id="IPR058245">
    <property type="entry name" value="NreC/VraR/RcsB-like_REC"/>
</dbReference>
<dbReference type="SUPFAM" id="SSF46894">
    <property type="entry name" value="C-terminal effector domain of the bipartite response regulators"/>
    <property type="match status" value="1"/>
</dbReference>
<dbReference type="GO" id="GO:0000160">
    <property type="term" value="P:phosphorelay signal transduction system"/>
    <property type="evidence" value="ECO:0007669"/>
    <property type="project" value="InterPro"/>
</dbReference>
<dbReference type="PRINTS" id="PR00038">
    <property type="entry name" value="HTHLUXR"/>
</dbReference>
<evidence type="ECO:0000256" key="2">
    <source>
        <dbReference type="ARBA" id="ARBA00023015"/>
    </source>
</evidence>
<evidence type="ECO:0000313" key="6">
    <source>
        <dbReference type="Proteomes" id="UP000192801"/>
    </source>
</evidence>
<dbReference type="RefSeq" id="WP_083031248.1">
    <property type="nucleotide sequence ID" value="NZ_AP022618.1"/>
</dbReference>
<dbReference type="OrthoDB" id="9808843at2"/>
<dbReference type="CDD" id="cd06170">
    <property type="entry name" value="LuxR_C_like"/>
    <property type="match status" value="1"/>
</dbReference>
<reference evidence="5 6" key="1">
    <citation type="submission" date="2016-12" db="EMBL/GenBank/DDBJ databases">
        <title>The new phylogeny of genus Mycobacterium.</title>
        <authorList>
            <person name="Tortoli E."/>
            <person name="Trovato A."/>
            <person name="Cirillo D.M."/>
        </authorList>
    </citation>
    <scope>NUCLEOTIDE SEQUENCE [LARGE SCALE GENOMIC DNA]</scope>
    <source>
        <strain evidence="5 6">DSM 45130</strain>
    </source>
</reference>